<keyword evidence="2" id="KW-0489">Methyltransferase</keyword>
<dbReference type="SUPFAM" id="SSF53335">
    <property type="entry name" value="S-adenosyl-L-methionine-dependent methyltransferases"/>
    <property type="match status" value="1"/>
</dbReference>
<dbReference type="PATRIC" id="fig|1193502.14.peg.994"/>
<protein>
    <submittedName>
        <fullName evidence="2">Putative SAM dependent methyltransferase</fullName>
    </submittedName>
</protein>
<keyword evidence="2" id="KW-0808">Transferase</keyword>
<dbReference type="GO" id="GO:0008757">
    <property type="term" value="F:S-adenosylmethionine-dependent methyltransferase activity"/>
    <property type="evidence" value="ECO:0007669"/>
    <property type="project" value="InterPro"/>
</dbReference>
<organism evidence="2 3">
    <name type="scientific">Sulfurospirillum halorespirans DSM 13726</name>
    <dbReference type="NCBI Taxonomy" id="1193502"/>
    <lineage>
        <taxon>Bacteria</taxon>
        <taxon>Pseudomonadati</taxon>
        <taxon>Campylobacterota</taxon>
        <taxon>Epsilonproteobacteria</taxon>
        <taxon>Campylobacterales</taxon>
        <taxon>Sulfurospirillaceae</taxon>
        <taxon>Sulfurospirillum</taxon>
    </lineage>
</organism>
<dbReference type="AlphaFoldDB" id="A0A1D7TIF3"/>
<dbReference type="Pfam" id="PF08241">
    <property type="entry name" value="Methyltransf_11"/>
    <property type="match status" value="1"/>
</dbReference>
<sequence>MMNGHWKADDYAANSKGQAVWANELIEKMALRGDESILDIGCGDGKITDALSHLTNGEVVGIDLSSEMIAYAQKSFSKPIFMQMDAQALNFNERFDVVFSNAALHWVKDHKAVLEGIYKALKPNGKAILQMGGEGNADLFFKAIKQVMPFYAVYFEGFEMPYTFLSDKAYEGLLEGMSFRLYTASLIPKDMVHADVKAFRGWIETTWFPYIQRVPAQHKEAFIEACIEAYCTLCPLDNEGRVHLGMMRLEVQLSK</sequence>
<dbReference type="RefSeq" id="WP_069477615.1">
    <property type="nucleotide sequence ID" value="NZ_CP017111.1"/>
</dbReference>
<dbReference type="Gene3D" id="3.40.50.150">
    <property type="entry name" value="Vaccinia Virus protein VP39"/>
    <property type="match status" value="1"/>
</dbReference>
<accession>A0A1D7TIF3</accession>
<dbReference type="InterPro" id="IPR013216">
    <property type="entry name" value="Methyltransf_11"/>
</dbReference>
<dbReference type="GO" id="GO:0032259">
    <property type="term" value="P:methylation"/>
    <property type="evidence" value="ECO:0007669"/>
    <property type="project" value="UniProtKB-KW"/>
</dbReference>
<dbReference type="PANTHER" id="PTHR43861">
    <property type="entry name" value="TRANS-ACONITATE 2-METHYLTRANSFERASE-RELATED"/>
    <property type="match status" value="1"/>
</dbReference>
<evidence type="ECO:0000313" key="3">
    <source>
        <dbReference type="Proteomes" id="UP000094609"/>
    </source>
</evidence>
<dbReference type="EMBL" id="CP017111">
    <property type="protein sequence ID" value="AOO64767.1"/>
    <property type="molecule type" value="Genomic_DNA"/>
</dbReference>
<dbReference type="STRING" id="1193502.SHALO_0986"/>
<gene>
    <name evidence="2" type="ORF">SHALO_0986</name>
</gene>
<dbReference type="CDD" id="cd02440">
    <property type="entry name" value="AdoMet_MTases"/>
    <property type="match status" value="1"/>
</dbReference>
<feature type="domain" description="Methyltransferase type 11" evidence="1">
    <location>
        <begin position="38"/>
        <end position="128"/>
    </location>
</feature>
<proteinExistence type="predicted"/>
<dbReference type="Proteomes" id="UP000094609">
    <property type="component" value="Chromosome"/>
</dbReference>
<evidence type="ECO:0000259" key="1">
    <source>
        <dbReference type="Pfam" id="PF08241"/>
    </source>
</evidence>
<keyword evidence="3" id="KW-1185">Reference proteome</keyword>
<name>A0A1D7TIF3_9BACT</name>
<dbReference type="PANTHER" id="PTHR43861:SF1">
    <property type="entry name" value="TRANS-ACONITATE 2-METHYLTRANSFERASE"/>
    <property type="match status" value="1"/>
</dbReference>
<dbReference type="InterPro" id="IPR029063">
    <property type="entry name" value="SAM-dependent_MTases_sf"/>
</dbReference>
<evidence type="ECO:0000313" key="2">
    <source>
        <dbReference type="EMBL" id="AOO64767.1"/>
    </source>
</evidence>
<dbReference type="KEGG" id="shal:SHALO_0986"/>
<reference evidence="3" key="1">
    <citation type="submission" date="2016-08" db="EMBL/GenBank/DDBJ databases">
        <title>Complete genome sequence of the organohalide-respiring Epsilonproteobacterium Sulfurospirillum halorespirans.</title>
        <authorList>
            <person name="Goris T."/>
            <person name="Zimmermann J."/>
            <person name="Schenz B."/>
            <person name="Lemos M."/>
            <person name="Hackermueller J."/>
            <person name="Diekert G."/>
        </authorList>
    </citation>
    <scope>NUCLEOTIDE SEQUENCE [LARGE SCALE GENOMIC DNA]</scope>
    <source>
        <strain>DSM 13726</strain>
        <strain evidence="3">PCE-M2</strain>
    </source>
</reference>